<dbReference type="Gene3D" id="3.30.420.380">
    <property type="match status" value="1"/>
</dbReference>
<sequence length="358" mass="40373">MKLEWRRRTPLRPWLLLRPGPVWDWALVEQGVATRQGQGMPPAGLSARVALIVPGEHCSHFQLAAPPGLKREEWPLLLEDRLLQGVDEVDCACIGRPPGQLRLLVVARQRLAQWRAQCVEWALSVERCWGEFQLLPEPEADECLQWRRGERLLQLGKGAEGRVHWLAWPESLGQVPAMVWPAGARAPVEGDWPKELAPLEGLPGLFEARSPRQYPRLEPAQRRLALACMALAVSWGGLWLAQQWRQAQVYREQVLAVTGPQATPRQAAQALKRLRDSHGEEQLRLRQLEGLQAQLQAWLEANPGWRLQAVRFDGRHWRLALEGDGATPPWQEMAAAVGGKVQIEQGARQVVFDLEEAS</sequence>
<accession>A0ABY9QVV0</accession>
<keyword evidence="3" id="KW-1185">Reference proteome</keyword>
<proteinExistence type="predicted"/>
<protein>
    <submittedName>
        <fullName evidence="2">GspL/Epsl periplasmic domain-containing protein</fullName>
    </submittedName>
</protein>
<dbReference type="EMBL" id="CP132921">
    <property type="protein sequence ID" value="WMW07310.1"/>
    <property type="molecule type" value="Genomic_DNA"/>
</dbReference>
<dbReference type="SUPFAM" id="SSF53067">
    <property type="entry name" value="Actin-like ATPase domain"/>
    <property type="match status" value="1"/>
</dbReference>
<reference evidence="2 3" key="1">
    <citation type="submission" date="2023-08" db="EMBL/GenBank/DDBJ databases">
        <title>Complete Genome Sequence of Pseudomonas entomophila TVIN A01.</title>
        <authorList>
            <person name="Shelke T."/>
            <person name="Mahar N.S."/>
            <person name="Gupta I."/>
            <person name="Gupta V."/>
        </authorList>
    </citation>
    <scope>NUCLEOTIDE SEQUENCE [LARGE SCALE GENOMIC DNA]</scope>
    <source>
        <strain evidence="2 3">TVIN-A01</strain>
    </source>
</reference>
<dbReference type="Pfam" id="PF12693">
    <property type="entry name" value="GspL_C"/>
    <property type="match status" value="1"/>
</dbReference>
<dbReference type="Proteomes" id="UP001183127">
    <property type="component" value="Chromosome"/>
</dbReference>
<organism evidence="2 3">
    <name type="scientific">Pseudomonas entomophila</name>
    <dbReference type="NCBI Taxonomy" id="312306"/>
    <lineage>
        <taxon>Bacteria</taxon>
        <taxon>Pseudomonadati</taxon>
        <taxon>Pseudomonadota</taxon>
        <taxon>Gammaproteobacteria</taxon>
        <taxon>Pseudomonadales</taxon>
        <taxon>Pseudomonadaceae</taxon>
        <taxon>Pseudomonas</taxon>
    </lineage>
</organism>
<name>A0ABY9QVV0_9PSED</name>
<gene>
    <name evidence="2" type="ORF">RAH46_08205</name>
</gene>
<dbReference type="InterPro" id="IPR025691">
    <property type="entry name" value="GspL_pp_dom"/>
</dbReference>
<dbReference type="GeneID" id="32807279"/>
<dbReference type="RefSeq" id="WP_011535332.1">
    <property type="nucleotide sequence ID" value="NZ_CP132921.1"/>
</dbReference>
<feature type="domain" description="GspL periplasmic" evidence="1">
    <location>
        <begin position="223"/>
        <end position="347"/>
    </location>
</feature>
<dbReference type="InterPro" id="IPR043129">
    <property type="entry name" value="ATPase_NBD"/>
</dbReference>
<evidence type="ECO:0000313" key="3">
    <source>
        <dbReference type="Proteomes" id="UP001183127"/>
    </source>
</evidence>
<evidence type="ECO:0000259" key="1">
    <source>
        <dbReference type="Pfam" id="PF12693"/>
    </source>
</evidence>
<evidence type="ECO:0000313" key="2">
    <source>
        <dbReference type="EMBL" id="WMW07310.1"/>
    </source>
</evidence>